<feature type="compositionally biased region" description="Basic residues" evidence="1">
    <location>
        <begin position="1"/>
        <end position="10"/>
    </location>
</feature>
<feature type="region of interest" description="Disordered" evidence="1">
    <location>
        <begin position="1"/>
        <end position="33"/>
    </location>
</feature>
<dbReference type="InterPro" id="IPR017601">
    <property type="entry name" value="DGQHR-contain_dom"/>
</dbReference>
<dbReference type="InterPro" id="IPR017642">
    <property type="entry name" value="DNA_S_mod_DndB"/>
</dbReference>
<sequence length="779" mass="88721">MARHHRKKPTARPQDASAEAPSTSSEVLGELATEKGERISEYKRRKPRFLQKKVEPADIGTLVEDGWIERRKIAGGKILFERSKAHDEILENRFWSILYQLGFEELNKGRNFKINVVSEGHIVNKQVDVFAKIGNTVVVAECKSSARRGQRNLQKDIGELGSLQRPIANSLRKHYGSESRLKVIWLMVTNNVNWSNSDKARAADQGIQIVRERELRYFEEIAKNVGPAAKFQFIGEFLSSQEIPELSNYSVPAIRTKLGGQWAYYFLAAPDRILPIAFVNHRGLRDVEGAPSYQRVLKRSRLKEIGSYLDGGGFFPNCILMNFRQNVRFQRQTSVEDRQISFGNLFLPDRYKSAWIIDGQHRLYGFTESEQSSSKQSIPILAFEKLSTLAEAELFTTINSKQQKVARGLLDELAGELKLDSEDFDERMSAIASRALDIMATETGNPFEDRIKTADLADSDTICLTISELKKAIISSKVLGTKSRNDVITPGEFSRADTEETLHAICEGLTAYFSSIQEANVERWELGRPGCLCSNIAVQGYIRLLPALCSYMQQKTHQSAHELEAGDLIDQIKPYLQPVIDFVSTAEEPEFLKRFKVPFGSGGPPRYYYQLCLLVRGKFPDFDPPGFVEFDNESRMELKEVGDNLVASLLERVHNHVVLVLKQNYGPEFFDLGIPDTKIKIAAMQKKYENGEDKKPPETFLNFIDLKSIAEHKKNWDLFKETLNIRMEEEKGGNQKYLGWMVRLNEIRRVLAHSYGRSYTEDQVQLLEFLHEQLAARNV</sequence>
<dbReference type="Proteomes" id="UP001315278">
    <property type="component" value="Unassembled WGS sequence"/>
</dbReference>
<protein>
    <submittedName>
        <fullName evidence="2">DGQHR domain-containing protein</fullName>
    </submittedName>
</protein>
<dbReference type="Pfam" id="PF14072">
    <property type="entry name" value="DndB"/>
    <property type="match status" value="1"/>
</dbReference>
<accession>A0ABS5FB57</accession>
<name>A0ABS5FB57_9BRAD</name>
<organism evidence="2 3">
    <name type="scientific">Bradyrhizobium jicamae</name>
    <dbReference type="NCBI Taxonomy" id="280332"/>
    <lineage>
        <taxon>Bacteria</taxon>
        <taxon>Pseudomonadati</taxon>
        <taxon>Pseudomonadota</taxon>
        <taxon>Alphaproteobacteria</taxon>
        <taxon>Hyphomicrobiales</taxon>
        <taxon>Nitrobacteraceae</taxon>
        <taxon>Bradyrhizobium</taxon>
    </lineage>
</organism>
<proteinExistence type="predicted"/>
<dbReference type="Gene3D" id="3.40.1350.10">
    <property type="match status" value="1"/>
</dbReference>
<dbReference type="EMBL" id="JAFCJH010000001">
    <property type="protein sequence ID" value="MBR0794012.1"/>
    <property type="molecule type" value="Genomic_DNA"/>
</dbReference>
<dbReference type="RefSeq" id="WP_212491592.1">
    <property type="nucleotide sequence ID" value="NZ_JAFCJH010000001.1"/>
</dbReference>
<keyword evidence="3" id="KW-1185">Reference proteome</keyword>
<dbReference type="InterPro" id="IPR011856">
    <property type="entry name" value="tRNA_endonuc-like_dom_sf"/>
</dbReference>
<gene>
    <name evidence="2" type="ORF">JQ615_01270</name>
</gene>
<evidence type="ECO:0000313" key="2">
    <source>
        <dbReference type="EMBL" id="MBR0794012.1"/>
    </source>
</evidence>
<evidence type="ECO:0000256" key="1">
    <source>
        <dbReference type="SAM" id="MobiDB-lite"/>
    </source>
</evidence>
<dbReference type="CDD" id="cd16413">
    <property type="entry name" value="DGQHR_domain"/>
    <property type="match status" value="1"/>
</dbReference>
<dbReference type="NCBIfam" id="TIGR03187">
    <property type="entry name" value="DGQHR"/>
    <property type="match status" value="1"/>
</dbReference>
<comment type="caution">
    <text evidence="2">The sequence shown here is derived from an EMBL/GenBank/DDBJ whole genome shotgun (WGS) entry which is preliminary data.</text>
</comment>
<reference evidence="3" key="1">
    <citation type="journal article" date="2021" name="ISME J.">
        <title>Evolutionary origin and ecological implication of a unique nif island in free-living Bradyrhizobium lineages.</title>
        <authorList>
            <person name="Tao J."/>
        </authorList>
    </citation>
    <scope>NUCLEOTIDE SEQUENCE [LARGE SCALE GENOMIC DNA]</scope>
    <source>
        <strain evidence="3">SZCCT0434</strain>
    </source>
</reference>
<evidence type="ECO:0000313" key="3">
    <source>
        <dbReference type="Proteomes" id="UP001315278"/>
    </source>
</evidence>